<dbReference type="AlphaFoldDB" id="A0A830BLL5"/>
<comment type="caution">
    <text evidence="5">The sequence shown here is derived from an EMBL/GenBank/DDBJ whole genome shotgun (WGS) entry which is preliminary data.</text>
</comment>
<dbReference type="EMBL" id="BMAC01000167">
    <property type="protein sequence ID" value="GFP88387.1"/>
    <property type="molecule type" value="Genomic_DNA"/>
</dbReference>
<dbReference type="Proteomes" id="UP000653305">
    <property type="component" value="Unassembled WGS sequence"/>
</dbReference>
<dbReference type="OrthoDB" id="1896682at2759"/>
<keyword evidence="5" id="KW-0808">Transferase</keyword>
<evidence type="ECO:0000256" key="4">
    <source>
        <dbReference type="ARBA" id="ARBA00023136"/>
    </source>
</evidence>
<keyword evidence="5" id="KW-0489">Methyltransferase</keyword>
<evidence type="ECO:0000256" key="2">
    <source>
        <dbReference type="ARBA" id="ARBA00022692"/>
    </source>
</evidence>
<name>A0A830BLL5_9LAMI</name>
<evidence type="ECO:0000256" key="1">
    <source>
        <dbReference type="ARBA" id="ARBA00004194"/>
    </source>
</evidence>
<feature type="non-terminal residue" evidence="5">
    <location>
        <position position="240"/>
    </location>
</feature>
<organism evidence="5 6">
    <name type="scientific">Phtheirospermum japonicum</name>
    <dbReference type="NCBI Taxonomy" id="374723"/>
    <lineage>
        <taxon>Eukaryota</taxon>
        <taxon>Viridiplantae</taxon>
        <taxon>Streptophyta</taxon>
        <taxon>Embryophyta</taxon>
        <taxon>Tracheophyta</taxon>
        <taxon>Spermatophyta</taxon>
        <taxon>Magnoliopsida</taxon>
        <taxon>eudicotyledons</taxon>
        <taxon>Gunneridae</taxon>
        <taxon>Pentapetalae</taxon>
        <taxon>asterids</taxon>
        <taxon>lamiids</taxon>
        <taxon>Lamiales</taxon>
        <taxon>Orobanchaceae</taxon>
        <taxon>Orobanchaceae incertae sedis</taxon>
        <taxon>Phtheirospermum</taxon>
    </lineage>
</organism>
<dbReference type="NCBIfam" id="TIGR01627">
    <property type="entry name" value="A_thal_3515"/>
    <property type="match status" value="1"/>
</dbReference>
<comment type="subcellular location">
    <subcellularLocation>
        <location evidence="1">Golgi apparatus membrane</location>
        <topology evidence="1">Single-pass membrane protein</topology>
    </subcellularLocation>
</comment>
<dbReference type="Pfam" id="PF21729">
    <property type="entry name" value="IRX15_IRX15L_GXM"/>
    <property type="match status" value="1"/>
</dbReference>
<dbReference type="GO" id="GO:0000139">
    <property type="term" value="C:Golgi membrane"/>
    <property type="evidence" value="ECO:0007669"/>
    <property type="project" value="UniProtKB-SubCell"/>
</dbReference>
<sequence>SAAAARGVHAPGGEATATTQLDAVLHYATTRAVPQQTLREITVTLDVLKSVGPCNFLVFGLGRDSLMWAALNPGGTTLFLEENPNWVQATLKDAPGLHADVVPYRTKLSEADELLQHYRAEPSCWANNSFLRGNTKCRLALNMLSDQVYDTEWDTIMIDAPRGYFPEAPGRMAAIYSAAVMARKRSKSGVTHVFVHDVERRVEATYAEMFLCKKHLVKAVGKLWHFEIPPPTDVNSDFFC</sequence>
<accession>A0A830BLL5</accession>
<dbReference type="GO" id="GO:0008168">
    <property type="term" value="F:methyltransferase activity"/>
    <property type="evidence" value="ECO:0007669"/>
    <property type="project" value="UniProtKB-KW"/>
</dbReference>
<evidence type="ECO:0000313" key="6">
    <source>
        <dbReference type="Proteomes" id="UP000653305"/>
    </source>
</evidence>
<proteinExistence type="predicted"/>
<keyword evidence="3" id="KW-1133">Transmembrane helix</keyword>
<keyword evidence="4" id="KW-0472">Membrane</keyword>
<evidence type="ECO:0000256" key="3">
    <source>
        <dbReference type="ARBA" id="ARBA00022989"/>
    </source>
</evidence>
<keyword evidence="2" id="KW-0812">Transmembrane</keyword>
<evidence type="ECO:0000313" key="5">
    <source>
        <dbReference type="EMBL" id="GFP88387.1"/>
    </source>
</evidence>
<protein>
    <submittedName>
        <fullName evidence="5">Glucuronoxylan 4-o-methyltransferase 1</fullName>
    </submittedName>
</protein>
<dbReference type="PANTHER" id="PTHR31444">
    <property type="entry name" value="OS11G0490100 PROTEIN"/>
    <property type="match status" value="1"/>
</dbReference>
<dbReference type="GO" id="GO:0045492">
    <property type="term" value="P:xylan biosynthetic process"/>
    <property type="evidence" value="ECO:0007669"/>
    <property type="project" value="InterPro"/>
</dbReference>
<keyword evidence="6" id="KW-1185">Reference proteome</keyword>
<reference evidence="5" key="1">
    <citation type="submission" date="2020-07" db="EMBL/GenBank/DDBJ databases">
        <title>Ethylene signaling mediates host invasion by parasitic plants.</title>
        <authorList>
            <person name="Yoshida S."/>
        </authorList>
    </citation>
    <scope>NUCLEOTIDE SEQUENCE</scope>
    <source>
        <strain evidence="5">Okayama</strain>
    </source>
</reference>
<dbReference type="InterPro" id="IPR006514">
    <property type="entry name" value="IRX15/GXM/AGM"/>
</dbReference>
<gene>
    <name evidence="5" type="ORF">PHJA_000982400</name>
</gene>
<dbReference type="GO" id="GO:0032259">
    <property type="term" value="P:methylation"/>
    <property type="evidence" value="ECO:0007669"/>
    <property type="project" value="UniProtKB-KW"/>
</dbReference>